<accession>A0A317L2W9</accession>
<proteinExistence type="predicted"/>
<organism evidence="3 4">
    <name type="scientific">Gracilibacillus dipsosauri</name>
    <dbReference type="NCBI Taxonomy" id="178340"/>
    <lineage>
        <taxon>Bacteria</taxon>
        <taxon>Bacillati</taxon>
        <taxon>Bacillota</taxon>
        <taxon>Bacilli</taxon>
        <taxon>Bacillales</taxon>
        <taxon>Bacillaceae</taxon>
        <taxon>Gracilibacillus</taxon>
    </lineage>
</organism>
<protein>
    <submittedName>
        <fullName evidence="3">GNAT family N-acetyltransferase</fullName>
    </submittedName>
</protein>
<dbReference type="PANTHER" id="PTHR13947">
    <property type="entry name" value="GNAT FAMILY N-ACETYLTRANSFERASE"/>
    <property type="match status" value="1"/>
</dbReference>
<keyword evidence="1 3" id="KW-0808">Transferase</keyword>
<dbReference type="GO" id="GO:0008080">
    <property type="term" value="F:N-acetyltransferase activity"/>
    <property type="evidence" value="ECO:0007669"/>
    <property type="project" value="InterPro"/>
</dbReference>
<name>A0A317L2W9_9BACI</name>
<feature type="domain" description="N-acetyltransferase" evidence="2">
    <location>
        <begin position="1"/>
        <end position="167"/>
    </location>
</feature>
<dbReference type="PANTHER" id="PTHR13947:SF37">
    <property type="entry name" value="LD18367P"/>
    <property type="match status" value="1"/>
</dbReference>
<dbReference type="RefSeq" id="WP_109983257.1">
    <property type="nucleotide sequence ID" value="NZ_QGTD01000004.1"/>
</dbReference>
<dbReference type="InterPro" id="IPR000182">
    <property type="entry name" value="GNAT_dom"/>
</dbReference>
<dbReference type="Proteomes" id="UP000245624">
    <property type="component" value="Unassembled WGS sequence"/>
</dbReference>
<dbReference type="OrthoDB" id="9799092at2"/>
<keyword evidence="4" id="KW-1185">Reference proteome</keyword>
<evidence type="ECO:0000313" key="3">
    <source>
        <dbReference type="EMBL" id="PWU69863.1"/>
    </source>
</evidence>
<evidence type="ECO:0000256" key="1">
    <source>
        <dbReference type="ARBA" id="ARBA00022679"/>
    </source>
</evidence>
<dbReference type="InterPro" id="IPR016181">
    <property type="entry name" value="Acyl_CoA_acyltransferase"/>
</dbReference>
<dbReference type="PROSITE" id="PS51186">
    <property type="entry name" value="GNAT"/>
    <property type="match status" value="1"/>
</dbReference>
<gene>
    <name evidence="3" type="ORF">DLJ74_02725</name>
</gene>
<dbReference type="EMBL" id="QGTD01000004">
    <property type="protein sequence ID" value="PWU69863.1"/>
    <property type="molecule type" value="Genomic_DNA"/>
</dbReference>
<dbReference type="CDD" id="cd04301">
    <property type="entry name" value="NAT_SF"/>
    <property type="match status" value="1"/>
</dbReference>
<dbReference type="InterPro" id="IPR050769">
    <property type="entry name" value="NAT_camello-type"/>
</dbReference>
<dbReference type="Gene3D" id="3.40.630.30">
    <property type="match status" value="1"/>
</dbReference>
<evidence type="ECO:0000313" key="4">
    <source>
        <dbReference type="Proteomes" id="UP000245624"/>
    </source>
</evidence>
<dbReference type="SUPFAM" id="SSF55729">
    <property type="entry name" value="Acyl-CoA N-acyltransferases (Nat)"/>
    <property type="match status" value="1"/>
</dbReference>
<reference evidence="3 4" key="1">
    <citation type="submission" date="2018-05" db="EMBL/GenBank/DDBJ databases">
        <title>Genomic analysis of Gracilibacillus dipsosauri DD1 reveals novel features of a salt-tolerant amylase.</title>
        <authorList>
            <person name="Deutch C.E."/>
            <person name="Yang S."/>
        </authorList>
    </citation>
    <scope>NUCLEOTIDE SEQUENCE [LARGE SCALE GENOMIC DNA]</scope>
    <source>
        <strain evidence="3 4">DD1</strain>
    </source>
</reference>
<sequence>MNIRVLNEADALLYQELRLNALKTDPGAFASTYEREVQFSIETVIDRVKPLKDKFVLGAFNQKGSLCGMVTFVREANEKMAHKGNVFGMYVDVVVRRQGVGKSLLLELIKTVKKCEGVEQIHLTVVSNHQSAKKLYESIGFKVYGTERNAIKFNGQYYDEDLMVYFI</sequence>
<dbReference type="Pfam" id="PF13420">
    <property type="entry name" value="Acetyltransf_4"/>
    <property type="match status" value="1"/>
</dbReference>
<evidence type="ECO:0000259" key="2">
    <source>
        <dbReference type="PROSITE" id="PS51186"/>
    </source>
</evidence>
<dbReference type="AlphaFoldDB" id="A0A317L2W9"/>
<comment type="caution">
    <text evidence="3">The sequence shown here is derived from an EMBL/GenBank/DDBJ whole genome shotgun (WGS) entry which is preliminary data.</text>
</comment>